<keyword evidence="10" id="KW-0472">Membrane</keyword>
<protein>
    <recommendedName>
        <fullName evidence="3">histidine kinase</fullName>
        <ecNumber evidence="3">2.7.13.3</ecNumber>
    </recommendedName>
</protein>
<evidence type="ECO:0000259" key="11">
    <source>
        <dbReference type="PROSITE" id="PS50109"/>
    </source>
</evidence>
<dbReference type="Proteomes" id="UP000257055">
    <property type="component" value="Unassembled WGS sequence"/>
</dbReference>
<evidence type="ECO:0000256" key="7">
    <source>
        <dbReference type="ARBA" id="ARBA00022840"/>
    </source>
</evidence>
<evidence type="ECO:0000313" key="13">
    <source>
        <dbReference type="Proteomes" id="UP000257055"/>
    </source>
</evidence>
<dbReference type="PANTHER" id="PTHR45453">
    <property type="entry name" value="PHOSPHATE REGULON SENSOR PROTEIN PHOR"/>
    <property type="match status" value="1"/>
</dbReference>
<dbReference type="GO" id="GO:0016036">
    <property type="term" value="P:cellular response to phosphate starvation"/>
    <property type="evidence" value="ECO:0007669"/>
    <property type="project" value="TreeGrafter"/>
</dbReference>
<dbReference type="GO" id="GO:0005886">
    <property type="term" value="C:plasma membrane"/>
    <property type="evidence" value="ECO:0007669"/>
    <property type="project" value="TreeGrafter"/>
</dbReference>
<proteinExistence type="predicted"/>
<dbReference type="PANTHER" id="PTHR45453:SF3">
    <property type="entry name" value="HISTIDINE KINASE"/>
    <property type="match status" value="1"/>
</dbReference>
<sequence length="461" mass="53917">MNGTNRRTTFNLFYRNWFTNFISIGLTLFLFFLITALLLVTNIQKQQQEAFKKESEKIFSIYKQQDITKNIDNMSIKQDYIIFIFKNGKLDYTNLNIKKDASGNQLTVSSYKNYFNSLNSDYLKYEKIESPYHIFISTINDLSPHAILAISKEVILYGLLLGMLVSFVLSVIYSRNLRKQFNELNTFIDSYKTISPDQPSKKRTLISEFQVLEENISEMFRKLDEASRNLESQYQKEQKKQADRIDFIRGSNHELKTPIMSLRLILEGMLNDFPEYADKPYHMQVAIKKLDDMTSLVNEIMDASRLEIEFTEGKTDLTETVKNTLEWFEPISLDQNITMDLSKLDREMTINIPDKHLKKVCSNLISNALKYSPSDSTIEIGYRASRNIFYIKNKMNSPVQLDVKEIVRPFHTQNSSENFPSHGLGLFVVDNILAKYDYRYQIVQNPDEFIFMIKLTQNNSF</sequence>
<evidence type="ECO:0000256" key="8">
    <source>
        <dbReference type="ARBA" id="ARBA00023012"/>
    </source>
</evidence>
<dbReference type="Pfam" id="PF02518">
    <property type="entry name" value="HATPase_c"/>
    <property type="match status" value="1"/>
</dbReference>
<keyword evidence="8" id="KW-0902">Two-component regulatory system</keyword>
<dbReference type="SMART" id="SM00387">
    <property type="entry name" value="HATPase_c"/>
    <property type="match status" value="1"/>
</dbReference>
<keyword evidence="10" id="KW-0812">Transmembrane</keyword>
<accession>A0A3D8TTB8</accession>
<evidence type="ECO:0000256" key="4">
    <source>
        <dbReference type="ARBA" id="ARBA00022679"/>
    </source>
</evidence>
<evidence type="ECO:0000256" key="2">
    <source>
        <dbReference type="ARBA" id="ARBA00004370"/>
    </source>
</evidence>
<name>A0A3D8TTB8_9LIST</name>
<keyword evidence="7" id="KW-0067">ATP-binding</keyword>
<dbReference type="CDD" id="cd00075">
    <property type="entry name" value="HATPase"/>
    <property type="match status" value="1"/>
</dbReference>
<dbReference type="InterPro" id="IPR003594">
    <property type="entry name" value="HATPase_dom"/>
</dbReference>
<dbReference type="Gene3D" id="1.10.287.130">
    <property type="match status" value="1"/>
</dbReference>
<keyword evidence="5" id="KW-0547">Nucleotide-binding</keyword>
<comment type="catalytic activity">
    <reaction evidence="1">
        <text>ATP + protein L-histidine = ADP + protein N-phospho-L-histidine.</text>
        <dbReference type="EC" id="2.7.13.3"/>
    </reaction>
</comment>
<dbReference type="InterPro" id="IPR005467">
    <property type="entry name" value="His_kinase_dom"/>
</dbReference>
<dbReference type="RefSeq" id="WP_115751736.1">
    <property type="nucleotide sequence ID" value="NZ_LARY01000001.1"/>
</dbReference>
<reference evidence="13" key="1">
    <citation type="submission" date="2015-04" db="EMBL/GenBank/DDBJ databases">
        <authorList>
            <person name="Schardt J."/>
            <person name="Mueller-Herbst S."/>
            <person name="Scherer S."/>
            <person name="Huptas C."/>
        </authorList>
    </citation>
    <scope>NUCLEOTIDE SEQUENCE [LARGE SCALE GENOMIC DNA]</scope>
    <source>
        <strain evidence="13">Kiel-L1</strain>
    </source>
</reference>
<keyword evidence="6" id="KW-0418">Kinase</keyword>
<dbReference type="CDD" id="cd00082">
    <property type="entry name" value="HisKA"/>
    <property type="match status" value="1"/>
</dbReference>
<dbReference type="AlphaFoldDB" id="A0A3D8TTB8"/>
<organism evidence="12 13">
    <name type="scientific">Listeria kieliensis</name>
    <dbReference type="NCBI Taxonomy" id="1621700"/>
    <lineage>
        <taxon>Bacteria</taxon>
        <taxon>Bacillati</taxon>
        <taxon>Bacillota</taxon>
        <taxon>Bacilli</taxon>
        <taxon>Bacillales</taxon>
        <taxon>Listeriaceae</taxon>
        <taxon>Listeria</taxon>
    </lineage>
</organism>
<dbReference type="SMART" id="SM00388">
    <property type="entry name" value="HisKA"/>
    <property type="match status" value="1"/>
</dbReference>
<keyword evidence="10" id="KW-1133">Transmembrane helix</keyword>
<evidence type="ECO:0000313" key="12">
    <source>
        <dbReference type="EMBL" id="RDX02072.1"/>
    </source>
</evidence>
<dbReference type="GO" id="GO:0005524">
    <property type="term" value="F:ATP binding"/>
    <property type="evidence" value="ECO:0007669"/>
    <property type="project" value="UniProtKB-KW"/>
</dbReference>
<dbReference type="SUPFAM" id="SSF47384">
    <property type="entry name" value="Homodimeric domain of signal transducing histidine kinase"/>
    <property type="match status" value="1"/>
</dbReference>
<feature type="transmembrane region" description="Helical" evidence="10">
    <location>
        <begin position="20"/>
        <end position="43"/>
    </location>
</feature>
<evidence type="ECO:0000256" key="9">
    <source>
        <dbReference type="SAM" id="Coils"/>
    </source>
</evidence>
<dbReference type="InterPro" id="IPR003661">
    <property type="entry name" value="HisK_dim/P_dom"/>
</dbReference>
<keyword evidence="4" id="KW-0808">Transferase</keyword>
<comment type="caution">
    <text evidence="12">The sequence shown here is derived from an EMBL/GenBank/DDBJ whole genome shotgun (WGS) entry which is preliminary data.</text>
</comment>
<evidence type="ECO:0000256" key="10">
    <source>
        <dbReference type="SAM" id="Phobius"/>
    </source>
</evidence>
<dbReference type="PROSITE" id="PS50109">
    <property type="entry name" value="HIS_KIN"/>
    <property type="match status" value="1"/>
</dbReference>
<dbReference type="SUPFAM" id="SSF55874">
    <property type="entry name" value="ATPase domain of HSP90 chaperone/DNA topoisomerase II/histidine kinase"/>
    <property type="match status" value="1"/>
</dbReference>
<dbReference type="EC" id="2.7.13.3" evidence="3"/>
<evidence type="ECO:0000256" key="3">
    <source>
        <dbReference type="ARBA" id="ARBA00012438"/>
    </source>
</evidence>
<dbReference type="GO" id="GO:0000155">
    <property type="term" value="F:phosphorelay sensor kinase activity"/>
    <property type="evidence" value="ECO:0007669"/>
    <property type="project" value="InterPro"/>
</dbReference>
<evidence type="ECO:0000256" key="5">
    <source>
        <dbReference type="ARBA" id="ARBA00022741"/>
    </source>
</evidence>
<comment type="subcellular location">
    <subcellularLocation>
        <location evidence="2">Membrane</location>
    </subcellularLocation>
</comment>
<dbReference type="InterPro" id="IPR036890">
    <property type="entry name" value="HATPase_C_sf"/>
</dbReference>
<dbReference type="GO" id="GO:0004721">
    <property type="term" value="F:phosphoprotein phosphatase activity"/>
    <property type="evidence" value="ECO:0007669"/>
    <property type="project" value="TreeGrafter"/>
</dbReference>
<feature type="transmembrane region" description="Helical" evidence="10">
    <location>
        <begin position="154"/>
        <end position="173"/>
    </location>
</feature>
<dbReference type="EMBL" id="LARY01000001">
    <property type="protein sequence ID" value="RDX02072.1"/>
    <property type="molecule type" value="Genomic_DNA"/>
</dbReference>
<keyword evidence="13" id="KW-1185">Reference proteome</keyword>
<feature type="domain" description="Histidine kinase" evidence="11">
    <location>
        <begin position="250"/>
        <end position="459"/>
    </location>
</feature>
<dbReference type="Pfam" id="PF00512">
    <property type="entry name" value="HisKA"/>
    <property type="match status" value="1"/>
</dbReference>
<evidence type="ECO:0000256" key="1">
    <source>
        <dbReference type="ARBA" id="ARBA00000085"/>
    </source>
</evidence>
<gene>
    <name evidence="12" type="ORF">UR08_00580</name>
</gene>
<dbReference type="Gene3D" id="3.30.565.10">
    <property type="entry name" value="Histidine kinase-like ATPase, C-terminal domain"/>
    <property type="match status" value="1"/>
</dbReference>
<evidence type="ECO:0000256" key="6">
    <source>
        <dbReference type="ARBA" id="ARBA00022777"/>
    </source>
</evidence>
<keyword evidence="9" id="KW-0175">Coiled coil</keyword>
<feature type="coiled-coil region" evidence="9">
    <location>
        <begin position="209"/>
        <end position="243"/>
    </location>
</feature>
<dbReference type="InterPro" id="IPR036097">
    <property type="entry name" value="HisK_dim/P_sf"/>
</dbReference>
<dbReference type="InterPro" id="IPR050351">
    <property type="entry name" value="BphY/WalK/GraS-like"/>
</dbReference>